<name>A0A6M4IML0_9BACT</name>
<dbReference type="SUPFAM" id="SSF158446">
    <property type="entry name" value="IVS-encoded protein-like"/>
    <property type="match status" value="1"/>
</dbReference>
<dbReference type="NCBIfam" id="TIGR02436">
    <property type="entry name" value="four helix bundle protein"/>
    <property type="match status" value="1"/>
</dbReference>
<protein>
    <submittedName>
        <fullName evidence="1">Four helix bundle protein</fullName>
    </submittedName>
</protein>
<dbReference type="AlphaFoldDB" id="A0A6M4IML0"/>
<organism evidence="1 2">
    <name type="scientific">Gemmatimonas groenlandica</name>
    <dbReference type="NCBI Taxonomy" id="2732249"/>
    <lineage>
        <taxon>Bacteria</taxon>
        <taxon>Pseudomonadati</taxon>
        <taxon>Gemmatimonadota</taxon>
        <taxon>Gemmatimonadia</taxon>
        <taxon>Gemmatimonadales</taxon>
        <taxon>Gemmatimonadaceae</taxon>
        <taxon>Gemmatimonas</taxon>
    </lineage>
</organism>
<dbReference type="EMBL" id="CP053085">
    <property type="protein sequence ID" value="QJR34687.1"/>
    <property type="molecule type" value="Genomic_DNA"/>
</dbReference>
<accession>A0A6M4IML0</accession>
<evidence type="ECO:0000313" key="1">
    <source>
        <dbReference type="EMBL" id="QJR34687.1"/>
    </source>
</evidence>
<dbReference type="KEGG" id="ggr:HKW67_03745"/>
<dbReference type="CDD" id="cd16377">
    <property type="entry name" value="23S_rRNA_IVP_like"/>
    <property type="match status" value="1"/>
</dbReference>
<evidence type="ECO:0000313" key="2">
    <source>
        <dbReference type="Proteomes" id="UP000500938"/>
    </source>
</evidence>
<proteinExistence type="predicted"/>
<dbReference type="InterPro" id="IPR036583">
    <property type="entry name" value="23S_rRNA_IVS_sf"/>
</dbReference>
<dbReference type="Pfam" id="PF05635">
    <property type="entry name" value="23S_rRNA_IVP"/>
    <property type="match status" value="1"/>
</dbReference>
<dbReference type="InterPro" id="IPR012657">
    <property type="entry name" value="23S_rRNA-intervening_sequence"/>
</dbReference>
<keyword evidence="2" id="KW-1185">Reference proteome</keyword>
<gene>
    <name evidence="1" type="ORF">HKW67_03745</name>
</gene>
<dbReference type="PANTHER" id="PTHR38471:SF2">
    <property type="entry name" value="FOUR HELIX BUNDLE PROTEIN"/>
    <property type="match status" value="1"/>
</dbReference>
<dbReference type="Gene3D" id="1.20.1440.60">
    <property type="entry name" value="23S rRNA-intervening sequence"/>
    <property type="match status" value="1"/>
</dbReference>
<dbReference type="RefSeq" id="WP_171224115.1">
    <property type="nucleotide sequence ID" value="NZ_CP053085.1"/>
</dbReference>
<dbReference type="Proteomes" id="UP000500938">
    <property type="component" value="Chromosome"/>
</dbReference>
<dbReference type="PANTHER" id="PTHR38471">
    <property type="entry name" value="FOUR HELIX BUNDLE PROTEIN"/>
    <property type="match status" value="1"/>
</dbReference>
<sequence>MQDFQNLRVWHEAHAFAVAVDLAAKQSARGRAELINQLRRAADSIPANIAEGSGQLTDPQFVRFLAIALGSATESANHLMLARDTHALPIPVAEELLSRIGRVRRMLINLLKRLNAV</sequence>
<reference evidence="1 2" key="1">
    <citation type="submission" date="2020-05" db="EMBL/GenBank/DDBJ databases">
        <title>Complete genome sequence of Gemmatimonas greenlandica TET16.</title>
        <authorList>
            <person name="Zeng Y."/>
        </authorList>
    </citation>
    <scope>NUCLEOTIDE SEQUENCE [LARGE SCALE GENOMIC DNA]</scope>
    <source>
        <strain evidence="1 2">TET16</strain>
    </source>
</reference>